<name>A0A8J6Q8F7_9FLAO</name>
<feature type="chain" id="PRO_5035309311" description="YD repeat-containing protein" evidence="1">
    <location>
        <begin position="29"/>
        <end position="1023"/>
    </location>
</feature>
<evidence type="ECO:0000256" key="1">
    <source>
        <dbReference type="SAM" id="SignalP"/>
    </source>
</evidence>
<evidence type="ECO:0000313" key="2">
    <source>
        <dbReference type="EMBL" id="MBD0835691.1"/>
    </source>
</evidence>
<reference evidence="2" key="2">
    <citation type="submission" date="2020-09" db="EMBL/GenBank/DDBJ databases">
        <authorList>
            <person name="Wu Z."/>
        </authorList>
    </citation>
    <scope>NUCLEOTIDE SEQUENCE</scope>
    <source>
        <strain evidence="2">SC17</strain>
    </source>
</reference>
<reference evidence="2" key="1">
    <citation type="journal article" date="2013" name="Int. J. Syst. Evol. Microbiol.">
        <title>Aestuariibaculum suncheonense gen. nov., sp. nov., a marine bacterium of the family Flavobacteriaceae isolated from a tidal flat and emended descriptions of the genera Gaetbulibacter and Tamlana.</title>
        <authorList>
            <person name="Jeong S.H."/>
            <person name="Park M.S."/>
            <person name="Jin H.M."/>
            <person name="Lee K."/>
            <person name="Park W."/>
            <person name="Jeon C.O."/>
        </authorList>
    </citation>
    <scope>NUCLEOTIDE SEQUENCE</scope>
    <source>
        <strain evidence="2">SC17</strain>
    </source>
</reference>
<dbReference type="RefSeq" id="WP_188216179.1">
    <property type="nucleotide sequence ID" value="NZ_BAABGH010000011.1"/>
</dbReference>
<dbReference type="Proteomes" id="UP000602057">
    <property type="component" value="Unassembled WGS sequence"/>
</dbReference>
<evidence type="ECO:0008006" key="4">
    <source>
        <dbReference type="Google" id="ProtNLM"/>
    </source>
</evidence>
<dbReference type="Gene3D" id="2.180.10.10">
    <property type="entry name" value="RHS repeat-associated core"/>
    <property type="match status" value="1"/>
</dbReference>
<protein>
    <recommendedName>
        <fullName evidence="4">YD repeat-containing protein</fullName>
    </recommendedName>
</protein>
<sequence>MLKQFALKKTWQLNFLFLNMLASPCLIAQGLPELPSIIQPTPAVAELGKYGTYPVSMNTGIPNISFPLFEVNVAEISLPFSLSYHAGGIKVNQEATEVGLGWSISGNMIIHRNVLGTPDEMPEGNFNMAVMDFDEFYAKVSQGGYSEIEENYYDLKASADGAGRDTRPDMFNYNLPGKSGQFMYASDRTYMTFPYEPIKILRNTMGSNYAFSIIDEKGIEYRFRDINKILIDDSPQPRNNYITDWYVTEIVSRTKKDTVYFEYETCGYVKEQKSYYQMMESNASGLEEESYSIVGQEEMRLKRISYRLGEVIFNYNTQRLDRTQSSAKSLDNIRVYDLNDKLVKGFDFSYDYFTANFGLSGYPDSDTKRLKLLSFSETSAAGSDMYKKYEFDYESNISIPRKGEFSQDLWGYFNGKLNFSLIPSKSVQGNDFYLSDLYGTTYCCQNPTTAEQNTTYNIGSANRAVDTSKVRMCILKKITYPTKGYTTFKFESNCYTSELVGTPTVVYGAGLRIANIKNYDFDGALESFEEYKYGVSENGLGEKLFNEDLLFKDYDDYTQEFWEGEMPYTGGCTGRASSWHRKYMGLEVYSALNYNGGNLIYPEVNHYQGTDLSNLSKTKYEYNLVSESILDAPAVYEPKRYLNSGNYANLCHNWTDSQLVKKTSYSKSGGVYTPIYLEEFIYNEIYSKTDYGLLFKELQKYIEATCIRTPGSGGSPYYFIANEFLYKSRAYRMTEKKETSYLPTTSEALVQTTTMSYDNTDHMQMTVSTTTSSDGKTLVNKMYYPDDITSASYLLGGTLTTLQNNAINRLNSDGDIHNVVVPIQREVYQDDNSNGAGDASELISLQRTNFKDWGGSVVLPEEISTLKGVYNSSSNPLQSRIYYHDYDDKGNPIEVSTASGIHIYYIWGYNNQYPVAKIENFTSAQASNVQSLINAVVSASDSDDSQADEDLLRTALSNLRDSSYLSGAMLSTYTYDPLVGMTSMTDPKGYTTYYLYDAFNRLQFVKDDSGKVLSENEYHYKGQ</sequence>
<feature type="signal peptide" evidence="1">
    <location>
        <begin position="1"/>
        <end position="28"/>
    </location>
</feature>
<keyword evidence="1" id="KW-0732">Signal</keyword>
<keyword evidence="3" id="KW-1185">Reference proteome</keyword>
<evidence type="ECO:0000313" key="3">
    <source>
        <dbReference type="Proteomes" id="UP000602057"/>
    </source>
</evidence>
<organism evidence="2 3">
    <name type="scientific">Aestuariibaculum suncheonense</name>
    <dbReference type="NCBI Taxonomy" id="1028745"/>
    <lineage>
        <taxon>Bacteria</taxon>
        <taxon>Pseudomonadati</taxon>
        <taxon>Bacteroidota</taxon>
        <taxon>Flavobacteriia</taxon>
        <taxon>Flavobacteriales</taxon>
        <taxon>Flavobacteriaceae</taxon>
    </lineage>
</organism>
<comment type="caution">
    <text evidence="2">The sequence shown here is derived from an EMBL/GenBank/DDBJ whole genome shotgun (WGS) entry which is preliminary data.</text>
</comment>
<dbReference type="EMBL" id="JACVXC010000003">
    <property type="protein sequence ID" value="MBD0835691.1"/>
    <property type="molecule type" value="Genomic_DNA"/>
</dbReference>
<accession>A0A8J6Q8F7</accession>
<dbReference type="AlphaFoldDB" id="A0A8J6Q8F7"/>
<proteinExistence type="predicted"/>
<gene>
    <name evidence="2" type="ORF">ICJ84_09600</name>
</gene>